<dbReference type="OrthoDB" id="248923at2759"/>
<accession>E3NPV3</accession>
<dbReference type="GO" id="GO:0005524">
    <property type="term" value="F:ATP binding"/>
    <property type="evidence" value="ECO:0007669"/>
    <property type="project" value="InterPro"/>
</dbReference>
<dbReference type="PROSITE" id="PS00108">
    <property type="entry name" value="PROTEIN_KINASE_ST"/>
    <property type="match status" value="1"/>
</dbReference>
<dbReference type="InterPro" id="IPR000719">
    <property type="entry name" value="Prot_kinase_dom"/>
</dbReference>
<feature type="domain" description="Protein kinase" evidence="1">
    <location>
        <begin position="1"/>
        <end position="83"/>
    </location>
</feature>
<dbReference type="InterPro" id="IPR011009">
    <property type="entry name" value="Kinase-like_dom_sf"/>
</dbReference>
<dbReference type="Pfam" id="PF00069">
    <property type="entry name" value="Pkinase"/>
    <property type="match status" value="1"/>
</dbReference>
<dbReference type="PROSITE" id="PS50011">
    <property type="entry name" value="PROTEIN_KINASE_DOM"/>
    <property type="match status" value="1"/>
</dbReference>
<dbReference type="EMBL" id="DS269424">
    <property type="protein sequence ID" value="EFO83341.1"/>
    <property type="molecule type" value="Genomic_DNA"/>
</dbReference>
<dbReference type="AlphaFoldDB" id="E3NPV3"/>
<dbReference type="Gene3D" id="1.10.510.10">
    <property type="entry name" value="Transferase(Phosphotransferase) domain 1"/>
    <property type="match status" value="1"/>
</dbReference>
<evidence type="ECO:0000313" key="3">
    <source>
        <dbReference type="Proteomes" id="UP000008281"/>
    </source>
</evidence>
<reference evidence="2" key="1">
    <citation type="submission" date="2007-07" db="EMBL/GenBank/DDBJ databases">
        <title>PCAP assembly of the Caenorhabditis remanei genome.</title>
        <authorList>
            <consortium name="The Caenorhabditis remanei Sequencing Consortium"/>
            <person name="Wilson R.K."/>
        </authorList>
    </citation>
    <scope>NUCLEOTIDE SEQUENCE [LARGE SCALE GENOMIC DNA]</scope>
    <source>
        <strain evidence="2">PB4641</strain>
    </source>
</reference>
<dbReference type="InterPro" id="IPR008271">
    <property type="entry name" value="Ser/Thr_kinase_AS"/>
</dbReference>
<dbReference type="HOGENOM" id="CLU_2544752_0_0_1"/>
<protein>
    <recommendedName>
        <fullName evidence="1">Protein kinase domain-containing protein</fullName>
    </recommendedName>
</protein>
<evidence type="ECO:0000259" key="1">
    <source>
        <dbReference type="PROSITE" id="PS50011"/>
    </source>
</evidence>
<dbReference type="PANTHER" id="PTHR24347">
    <property type="entry name" value="SERINE/THREONINE-PROTEIN KINASE"/>
    <property type="match status" value="1"/>
</dbReference>
<dbReference type="GO" id="GO:0004672">
    <property type="term" value="F:protein kinase activity"/>
    <property type="evidence" value="ECO:0007669"/>
    <property type="project" value="InterPro"/>
</dbReference>
<organism evidence="3">
    <name type="scientific">Caenorhabditis remanei</name>
    <name type="common">Caenorhabditis vulgaris</name>
    <dbReference type="NCBI Taxonomy" id="31234"/>
    <lineage>
        <taxon>Eukaryota</taxon>
        <taxon>Metazoa</taxon>
        <taxon>Ecdysozoa</taxon>
        <taxon>Nematoda</taxon>
        <taxon>Chromadorea</taxon>
        <taxon>Rhabditida</taxon>
        <taxon>Rhabditina</taxon>
        <taxon>Rhabditomorpha</taxon>
        <taxon>Rhabditoidea</taxon>
        <taxon>Rhabditidae</taxon>
        <taxon>Peloderinae</taxon>
        <taxon>Caenorhabditis</taxon>
    </lineage>
</organism>
<dbReference type="eggNOG" id="KOG0583">
    <property type="taxonomic scope" value="Eukaryota"/>
</dbReference>
<dbReference type="InParanoid" id="E3NPV3"/>
<dbReference type="SUPFAM" id="SSF56112">
    <property type="entry name" value="Protein kinase-like (PK-like)"/>
    <property type="match status" value="1"/>
</dbReference>
<proteinExistence type="predicted"/>
<name>E3NPV3_CAERE</name>
<sequence>MISEGALCEKDASWILHDATNGIAFCHLHGVLHRDLKPENITISDHGTAKITDFGLSTNTKGLTACGTEQYNAPEIWAHEEQH</sequence>
<evidence type="ECO:0000313" key="2">
    <source>
        <dbReference type="EMBL" id="EFO83341.1"/>
    </source>
</evidence>
<gene>
    <name evidence="2" type="ORF">CRE_11584</name>
</gene>
<keyword evidence="3" id="KW-1185">Reference proteome</keyword>
<dbReference type="STRING" id="31234.E3NPV3"/>
<dbReference type="Proteomes" id="UP000008281">
    <property type="component" value="Unassembled WGS sequence"/>
</dbReference>